<accession>A0ABW9QS00</accession>
<evidence type="ECO:0000313" key="4">
    <source>
        <dbReference type="Proteomes" id="UP000437736"/>
    </source>
</evidence>
<evidence type="ECO:0000313" key="3">
    <source>
        <dbReference type="EMBL" id="MST32256.1"/>
    </source>
</evidence>
<evidence type="ECO:0000256" key="2">
    <source>
        <dbReference type="SAM" id="Phobius"/>
    </source>
</evidence>
<feature type="non-terminal residue" evidence="3">
    <location>
        <position position="125"/>
    </location>
</feature>
<feature type="compositionally biased region" description="Basic and acidic residues" evidence="1">
    <location>
        <begin position="14"/>
        <end position="40"/>
    </location>
</feature>
<evidence type="ECO:0000256" key="1">
    <source>
        <dbReference type="SAM" id="MobiDB-lite"/>
    </source>
</evidence>
<protein>
    <recommendedName>
        <fullName evidence="5">Polysulfide reductase</fullName>
    </recommendedName>
</protein>
<evidence type="ECO:0008006" key="5">
    <source>
        <dbReference type="Google" id="ProtNLM"/>
    </source>
</evidence>
<sequence length="125" mass="13297">MSSTDHAPTNGHVPADRPRRRSGSDVTREGLRNLRPDRDALVGVNAGAPRRERRRRDPQSMVPDATFASYYGRPVLNPPTWAPLDIAGYLFLGGLAGSSSALAAVASLRGRRRLAAPLELGAAGA</sequence>
<keyword evidence="4" id="KW-1185">Reference proteome</keyword>
<dbReference type="Proteomes" id="UP000437736">
    <property type="component" value="Unassembled WGS sequence"/>
</dbReference>
<reference evidence="3 4" key="1">
    <citation type="submission" date="2019-11" db="EMBL/GenBank/DDBJ databases">
        <title>Acidiferrimicrobium australis gen. nov., sp. nov., an acidophilic and obligately heterotrophic, member of the Actinobacteria that catalyses dissimilatory oxido- reduction of iron isolated from metal-rich acidic water in Chile.</title>
        <authorList>
            <person name="Gonzalez D."/>
            <person name="Huber K."/>
            <person name="Hedrich S."/>
            <person name="Rojas-Villalobos C."/>
            <person name="Quatrini R."/>
            <person name="Dinamarca M.A."/>
            <person name="Schwarz A."/>
            <person name="Canales C."/>
            <person name="Nancucheo I."/>
        </authorList>
    </citation>
    <scope>NUCLEOTIDE SEQUENCE [LARGE SCALE GENOMIC DNA]</scope>
    <source>
        <strain evidence="3 4">USS-CCA1</strain>
    </source>
</reference>
<feature type="transmembrane region" description="Helical" evidence="2">
    <location>
        <begin position="86"/>
        <end position="108"/>
    </location>
</feature>
<keyword evidence="2" id="KW-0812">Transmembrane</keyword>
<gene>
    <name evidence="3" type="ORF">GHK86_05900</name>
</gene>
<name>A0ABW9QS00_9ACTN</name>
<feature type="region of interest" description="Disordered" evidence="1">
    <location>
        <begin position="1"/>
        <end position="62"/>
    </location>
</feature>
<dbReference type="EMBL" id="WJHE01000258">
    <property type="protein sequence ID" value="MST32256.1"/>
    <property type="molecule type" value="Genomic_DNA"/>
</dbReference>
<organism evidence="3 4">
    <name type="scientific">Acidiferrimicrobium australe</name>
    <dbReference type="NCBI Taxonomy" id="2664430"/>
    <lineage>
        <taxon>Bacteria</taxon>
        <taxon>Bacillati</taxon>
        <taxon>Actinomycetota</taxon>
        <taxon>Acidimicrobiia</taxon>
        <taxon>Acidimicrobiales</taxon>
        <taxon>Acidimicrobiaceae</taxon>
        <taxon>Acidiferrimicrobium</taxon>
    </lineage>
</organism>
<keyword evidence="2" id="KW-1133">Transmembrane helix</keyword>
<comment type="caution">
    <text evidence="3">The sequence shown here is derived from an EMBL/GenBank/DDBJ whole genome shotgun (WGS) entry which is preliminary data.</text>
</comment>
<keyword evidence="2" id="KW-0472">Membrane</keyword>
<proteinExistence type="predicted"/>
<dbReference type="Gene3D" id="1.20.1630.10">
    <property type="entry name" value="Formate dehydrogenase/DMSO reductase domain"/>
    <property type="match status" value="1"/>
</dbReference>